<name>A0AA36DFW8_9BILA</name>
<accession>A0AA36DFW8</accession>
<evidence type="ECO:0000313" key="4">
    <source>
        <dbReference type="Proteomes" id="UP001177023"/>
    </source>
</evidence>
<protein>
    <submittedName>
        <fullName evidence="3">Uncharacterized protein</fullName>
    </submittedName>
</protein>
<evidence type="ECO:0000313" key="3">
    <source>
        <dbReference type="EMBL" id="CAJ0585449.1"/>
    </source>
</evidence>
<keyword evidence="4" id="KW-1185">Reference proteome</keyword>
<evidence type="ECO:0000256" key="2">
    <source>
        <dbReference type="SAM" id="Phobius"/>
    </source>
</evidence>
<gene>
    <name evidence="3" type="ORF">MSPICULIGERA_LOCUS23472</name>
</gene>
<dbReference type="EMBL" id="CATQJA010002704">
    <property type="protein sequence ID" value="CAJ0585449.1"/>
    <property type="molecule type" value="Genomic_DNA"/>
</dbReference>
<feature type="non-terminal residue" evidence="3">
    <location>
        <position position="1"/>
    </location>
</feature>
<sequence length="337" mass="38023">MHWDWLPRRKSGDFVWEYDEEIPICTPKSSLADFDNVTMQCIHRGCYNFPGHHMCRGANNTPSYCVPYERLTMVTNGDECTLEPEHSTCPFTALNCGRHEPICVEMETINNRDGLLIDYDGENRICTLKDCPPDHHPCMMAEKGNKMICIPYFHIQRVADNNRCHMVNPSQLAELAYSPKDCDNVVDAVACWSPTGHHTCIAYDRPTKIEYNPKTKRTTCSFQKCPRVGEILCSSECYSIDDVKMVKTDGACELRHLRQGAIVVIVSCSLIALVVVVAIIAIAIRCYMTRHQPSPPPPPRRSPTTARLLPDSDSDEARQVPFKPTKNPAANNIKPQV</sequence>
<evidence type="ECO:0000256" key="1">
    <source>
        <dbReference type="SAM" id="MobiDB-lite"/>
    </source>
</evidence>
<keyword evidence="2" id="KW-1133">Transmembrane helix</keyword>
<keyword evidence="2" id="KW-0472">Membrane</keyword>
<feature type="region of interest" description="Disordered" evidence="1">
    <location>
        <begin position="291"/>
        <end position="337"/>
    </location>
</feature>
<dbReference type="Proteomes" id="UP001177023">
    <property type="component" value="Unassembled WGS sequence"/>
</dbReference>
<feature type="compositionally biased region" description="Polar residues" evidence="1">
    <location>
        <begin position="328"/>
        <end position="337"/>
    </location>
</feature>
<feature type="transmembrane region" description="Helical" evidence="2">
    <location>
        <begin position="261"/>
        <end position="284"/>
    </location>
</feature>
<comment type="caution">
    <text evidence="3">The sequence shown here is derived from an EMBL/GenBank/DDBJ whole genome shotgun (WGS) entry which is preliminary data.</text>
</comment>
<keyword evidence="2" id="KW-0812">Transmembrane</keyword>
<reference evidence="3" key="1">
    <citation type="submission" date="2023-06" db="EMBL/GenBank/DDBJ databases">
        <authorList>
            <person name="Delattre M."/>
        </authorList>
    </citation>
    <scope>NUCLEOTIDE SEQUENCE</scope>
    <source>
        <strain evidence="3">AF72</strain>
    </source>
</reference>
<dbReference type="AlphaFoldDB" id="A0AA36DFW8"/>
<organism evidence="3 4">
    <name type="scientific">Mesorhabditis spiculigera</name>
    <dbReference type="NCBI Taxonomy" id="96644"/>
    <lineage>
        <taxon>Eukaryota</taxon>
        <taxon>Metazoa</taxon>
        <taxon>Ecdysozoa</taxon>
        <taxon>Nematoda</taxon>
        <taxon>Chromadorea</taxon>
        <taxon>Rhabditida</taxon>
        <taxon>Rhabditina</taxon>
        <taxon>Rhabditomorpha</taxon>
        <taxon>Rhabditoidea</taxon>
        <taxon>Rhabditidae</taxon>
        <taxon>Mesorhabditinae</taxon>
        <taxon>Mesorhabditis</taxon>
    </lineage>
</organism>
<proteinExistence type="predicted"/>